<name>A0A383VKE5_TETOB</name>
<dbReference type="EMBL" id="FNXT01000486">
    <property type="protein sequence ID" value="SZX64836.1"/>
    <property type="molecule type" value="Genomic_DNA"/>
</dbReference>
<gene>
    <name evidence="2" type="ORF">BQ4739_LOCUS5323</name>
</gene>
<feature type="region of interest" description="Disordered" evidence="1">
    <location>
        <begin position="1"/>
        <end position="34"/>
    </location>
</feature>
<dbReference type="AlphaFoldDB" id="A0A383VKE5"/>
<feature type="compositionally biased region" description="Low complexity" evidence="1">
    <location>
        <begin position="104"/>
        <end position="126"/>
    </location>
</feature>
<organism evidence="2 3">
    <name type="scientific">Tetradesmus obliquus</name>
    <name type="common">Green alga</name>
    <name type="synonym">Acutodesmus obliquus</name>
    <dbReference type="NCBI Taxonomy" id="3088"/>
    <lineage>
        <taxon>Eukaryota</taxon>
        <taxon>Viridiplantae</taxon>
        <taxon>Chlorophyta</taxon>
        <taxon>core chlorophytes</taxon>
        <taxon>Chlorophyceae</taxon>
        <taxon>CS clade</taxon>
        <taxon>Sphaeropleales</taxon>
        <taxon>Scenedesmaceae</taxon>
        <taxon>Tetradesmus</taxon>
    </lineage>
</organism>
<reference evidence="2 3" key="1">
    <citation type="submission" date="2016-10" db="EMBL/GenBank/DDBJ databases">
        <authorList>
            <person name="Cai Z."/>
        </authorList>
    </citation>
    <scope>NUCLEOTIDE SEQUENCE [LARGE SCALE GENOMIC DNA]</scope>
</reference>
<accession>A0A383VKE5</accession>
<sequence length="132" mass="13132">MRGGATGSVPIRVVHKGNDQGSGAGSTSTTLTANKEEGSCLSSVQVPDVGSQVPADVHVAVTLPEVPVEQDVPEVQELANVSDAGAAQLAPLAISLHIPMCVCSSSSSSSSGSGSSSSSRRSSSSSARNLKL</sequence>
<dbReference type="Proteomes" id="UP000256970">
    <property type="component" value="Unassembled WGS sequence"/>
</dbReference>
<evidence type="ECO:0000256" key="1">
    <source>
        <dbReference type="SAM" id="MobiDB-lite"/>
    </source>
</evidence>
<evidence type="ECO:0000313" key="3">
    <source>
        <dbReference type="Proteomes" id="UP000256970"/>
    </source>
</evidence>
<proteinExistence type="predicted"/>
<protein>
    <submittedName>
        <fullName evidence="2">Uncharacterized protein</fullName>
    </submittedName>
</protein>
<evidence type="ECO:0000313" key="2">
    <source>
        <dbReference type="EMBL" id="SZX64836.1"/>
    </source>
</evidence>
<feature type="region of interest" description="Disordered" evidence="1">
    <location>
        <begin position="103"/>
        <end position="132"/>
    </location>
</feature>
<keyword evidence="3" id="KW-1185">Reference proteome</keyword>